<reference evidence="3" key="1">
    <citation type="journal article" date="2013" name="Nature">
        <title>Draft genome of the wheat A-genome progenitor Triticum urartu.</title>
        <authorList>
            <person name="Ling H.Q."/>
            <person name="Zhao S."/>
            <person name="Liu D."/>
            <person name="Wang J."/>
            <person name="Sun H."/>
            <person name="Zhang C."/>
            <person name="Fan H."/>
            <person name="Li D."/>
            <person name="Dong L."/>
            <person name="Tao Y."/>
            <person name="Gao C."/>
            <person name="Wu H."/>
            <person name="Li Y."/>
            <person name="Cui Y."/>
            <person name="Guo X."/>
            <person name="Zheng S."/>
            <person name="Wang B."/>
            <person name="Yu K."/>
            <person name="Liang Q."/>
            <person name="Yang W."/>
            <person name="Lou X."/>
            <person name="Chen J."/>
            <person name="Feng M."/>
            <person name="Jian J."/>
            <person name="Zhang X."/>
            <person name="Luo G."/>
            <person name="Jiang Y."/>
            <person name="Liu J."/>
            <person name="Wang Z."/>
            <person name="Sha Y."/>
            <person name="Zhang B."/>
            <person name="Wu H."/>
            <person name="Tang D."/>
            <person name="Shen Q."/>
            <person name="Xue P."/>
            <person name="Zou S."/>
            <person name="Wang X."/>
            <person name="Liu X."/>
            <person name="Wang F."/>
            <person name="Yang Y."/>
            <person name="An X."/>
            <person name="Dong Z."/>
            <person name="Zhang K."/>
            <person name="Zhang X."/>
            <person name="Luo M.C."/>
            <person name="Dvorak J."/>
            <person name="Tong Y."/>
            <person name="Wang J."/>
            <person name="Yang H."/>
            <person name="Li Z."/>
            <person name="Wang D."/>
            <person name="Zhang A."/>
            <person name="Wang J."/>
        </authorList>
    </citation>
    <scope>NUCLEOTIDE SEQUENCE</scope>
    <source>
        <strain evidence="3">cv. G1812</strain>
    </source>
</reference>
<organism evidence="2 3">
    <name type="scientific">Triticum urartu</name>
    <name type="common">Red wild einkorn</name>
    <name type="synonym">Crithodium urartu</name>
    <dbReference type="NCBI Taxonomy" id="4572"/>
    <lineage>
        <taxon>Eukaryota</taxon>
        <taxon>Viridiplantae</taxon>
        <taxon>Streptophyta</taxon>
        <taxon>Embryophyta</taxon>
        <taxon>Tracheophyta</taxon>
        <taxon>Spermatophyta</taxon>
        <taxon>Magnoliopsida</taxon>
        <taxon>Liliopsida</taxon>
        <taxon>Poales</taxon>
        <taxon>Poaceae</taxon>
        <taxon>BOP clade</taxon>
        <taxon>Pooideae</taxon>
        <taxon>Triticodae</taxon>
        <taxon>Triticeae</taxon>
        <taxon>Triticinae</taxon>
        <taxon>Triticum</taxon>
    </lineage>
</organism>
<dbReference type="Proteomes" id="UP000015106">
    <property type="component" value="Chromosome 4"/>
</dbReference>
<feature type="compositionally biased region" description="Polar residues" evidence="1">
    <location>
        <begin position="20"/>
        <end position="34"/>
    </location>
</feature>
<protein>
    <submittedName>
        <fullName evidence="2">Uncharacterized protein</fullName>
    </submittedName>
</protein>
<evidence type="ECO:0000313" key="3">
    <source>
        <dbReference type="Proteomes" id="UP000015106"/>
    </source>
</evidence>
<dbReference type="AlphaFoldDB" id="A0A8R7Q1S1"/>
<dbReference type="Gramene" id="TuG1812G0400001470.01.T01">
    <property type="protein sequence ID" value="TuG1812G0400001470.01.T01"/>
    <property type="gene ID" value="TuG1812G0400001470.01"/>
</dbReference>
<evidence type="ECO:0000256" key="1">
    <source>
        <dbReference type="SAM" id="MobiDB-lite"/>
    </source>
</evidence>
<name>A0A8R7Q1S1_TRIUA</name>
<evidence type="ECO:0000313" key="2">
    <source>
        <dbReference type="EnsemblPlants" id="TuG1812G0400001470.01.T01"/>
    </source>
</evidence>
<feature type="region of interest" description="Disordered" evidence="1">
    <location>
        <begin position="1"/>
        <end position="57"/>
    </location>
</feature>
<proteinExistence type="predicted"/>
<dbReference type="EnsemblPlants" id="TuG1812G0400001470.01.T01">
    <property type="protein sequence ID" value="TuG1812G0400001470.01.T01"/>
    <property type="gene ID" value="TuG1812G0400001470.01"/>
</dbReference>
<keyword evidence="3" id="KW-1185">Reference proteome</keyword>
<reference evidence="2" key="2">
    <citation type="submission" date="2018-03" db="EMBL/GenBank/DDBJ databases">
        <title>The Triticum urartu genome reveals the dynamic nature of wheat genome evolution.</title>
        <authorList>
            <person name="Ling H."/>
            <person name="Ma B."/>
            <person name="Shi X."/>
            <person name="Liu H."/>
            <person name="Dong L."/>
            <person name="Sun H."/>
            <person name="Cao Y."/>
            <person name="Gao Q."/>
            <person name="Zheng S."/>
            <person name="Li Y."/>
            <person name="Yu Y."/>
            <person name="Du H."/>
            <person name="Qi M."/>
            <person name="Li Y."/>
            <person name="Yu H."/>
            <person name="Cui Y."/>
            <person name="Wang N."/>
            <person name="Chen C."/>
            <person name="Wu H."/>
            <person name="Zhao Y."/>
            <person name="Zhang J."/>
            <person name="Li Y."/>
            <person name="Zhou W."/>
            <person name="Zhang B."/>
            <person name="Hu W."/>
            <person name="Eijk M."/>
            <person name="Tang J."/>
            <person name="Witsenboer H."/>
            <person name="Zhao S."/>
            <person name="Li Z."/>
            <person name="Zhang A."/>
            <person name="Wang D."/>
            <person name="Liang C."/>
        </authorList>
    </citation>
    <scope>NUCLEOTIDE SEQUENCE [LARGE SCALE GENOMIC DNA]</scope>
    <source>
        <strain evidence="2">cv. G1812</strain>
    </source>
</reference>
<reference evidence="2" key="3">
    <citation type="submission" date="2022-06" db="UniProtKB">
        <authorList>
            <consortium name="EnsemblPlants"/>
        </authorList>
    </citation>
    <scope>IDENTIFICATION</scope>
</reference>
<sequence>MNSTEDAHGRKGSIVLTRMESITTYTNQRGQPKSGQMGPGRYTRNRRKSSQKCGRAI</sequence>
<accession>A0A8R7Q1S1</accession>